<evidence type="ECO:0000313" key="5">
    <source>
        <dbReference type="EMBL" id="BCS86864.1"/>
    </source>
</evidence>
<name>A0ABN6EMQ1_9BACT</name>
<dbReference type="InterPro" id="IPR003593">
    <property type="entry name" value="AAA+_ATPase"/>
</dbReference>
<dbReference type="PANTHER" id="PTHR43553">
    <property type="entry name" value="HEAVY METAL TRANSPORTER"/>
    <property type="match status" value="1"/>
</dbReference>
<keyword evidence="3 5" id="KW-0067">ATP-binding</keyword>
<evidence type="ECO:0000259" key="4">
    <source>
        <dbReference type="PROSITE" id="PS50893"/>
    </source>
</evidence>
<sequence>MATLTLDDVTYAYPGTQSAALNGISARIEHGECVALIGANDAGKSTLCYALTGVVPHLFNGRLSGDILKNDERLSELSVAEIACDVGLVMQIPANQFSNVRFTVFEEVAFSLENRGVEREAIWERVMRVLALTGLTELAERSPQQLSGGQQQRVVLASMLVGEPDVLVLDEPTTFLDPRGTREVFEILDRLRSQGKTIVIAEQKLDMVARYADRVLALHQGKLVLDGPPCEVLVDPMIREIGLDWTRYTQVAALAVEHDRWKAGQALATTFSEVVSGLKVD</sequence>
<organism evidence="5 6">
    <name type="scientific">Pseudodesulfovibrio sediminis</name>
    <dbReference type="NCBI Taxonomy" id="2810563"/>
    <lineage>
        <taxon>Bacteria</taxon>
        <taxon>Pseudomonadati</taxon>
        <taxon>Thermodesulfobacteriota</taxon>
        <taxon>Desulfovibrionia</taxon>
        <taxon>Desulfovibrionales</taxon>
        <taxon>Desulfovibrionaceae</taxon>
    </lineage>
</organism>
<accession>A0ABN6EMQ1</accession>
<dbReference type="InterPro" id="IPR027417">
    <property type="entry name" value="P-loop_NTPase"/>
</dbReference>
<dbReference type="PROSITE" id="PS00211">
    <property type="entry name" value="ABC_TRANSPORTER_1"/>
    <property type="match status" value="1"/>
</dbReference>
<dbReference type="GO" id="GO:0005524">
    <property type="term" value="F:ATP binding"/>
    <property type="evidence" value="ECO:0007669"/>
    <property type="project" value="UniProtKB-KW"/>
</dbReference>
<proteinExistence type="predicted"/>
<dbReference type="InterPro" id="IPR015856">
    <property type="entry name" value="ABC_transpr_CbiO/EcfA_su"/>
</dbReference>
<dbReference type="PROSITE" id="PS50893">
    <property type="entry name" value="ABC_TRANSPORTER_2"/>
    <property type="match status" value="1"/>
</dbReference>
<dbReference type="Gene3D" id="3.40.50.300">
    <property type="entry name" value="P-loop containing nucleotide triphosphate hydrolases"/>
    <property type="match status" value="1"/>
</dbReference>
<evidence type="ECO:0000256" key="3">
    <source>
        <dbReference type="ARBA" id="ARBA00022840"/>
    </source>
</evidence>
<keyword evidence="1" id="KW-0813">Transport</keyword>
<dbReference type="InterPro" id="IPR050095">
    <property type="entry name" value="ECF_ABC_transporter_ATP-bd"/>
</dbReference>
<evidence type="ECO:0000256" key="2">
    <source>
        <dbReference type="ARBA" id="ARBA00022741"/>
    </source>
</evidence>
<dbReference type="Proteomes" id="UP001053296">
    <property type="component" value="Chromosome"/>
</dbReference>
<feature type="domain" description="ABC transporter" evidence="4">
    <location>
        <begin position="4"/>
        <end position="245"/>
    </location>
</feature>
<keyword evidence="2" id="KW-0547">Nucleotide-binding</keyword>
<reference evidence="5" key="1">
    <citation type="journal article" date="2022" name="Arch. Microbiol.">
        <title>Pseudodesulfovibrio sediminis sp. nov., a mesophilic and neutrophilic sulfate-reducing bacterium isolated from sediment of a brackish lake.</title>
        <authorList>
            <person name="Takahashi A."/>
            <person name="Kojima H."/>
            <person name="Watanabe M."/>
            <person name="Fukui M."/>
        </authorList>
    </citation>
    <scope>NUCLEOTIDE SEQUENCE</scope>
    <source>
        <strain evidence="5">SF6</strain>
    </source>
</reference>
<dbReference type="RefSeq" id="WP_229592520.1">
    <property type="nucleotide sequence ID" value="NZ_AP024485.1"/>
</dbReference>
<dbReference type="CDD" id="cd03225">
    <property type="entry name" value="ABC_cobalt_CbiO_domain1"/>
    <property type="match status" value="1"/>
</dbReference>
<evidence type="ECO:0000256" key="1">
    <source>
        <dbReference type="ARBA" id="ARBA00022448"/>
    </source>
</evidence>
<dbReference type="InterPro" id="IPR017871">
    <property type="entry name" value="ABC_transporter-like_CS"/>
</dbReference>
<evidence type="ECO:0000313" key="6">
    <source>
        <dbReference type="Proteomes" id="UP001053296"/>
    </source>
</evidence>
<keyword evidence="6" id="KW-1185">Reference proteome</keyword>
<protein>
    <submittedName>
        <fullName evidence="5">ABC transporter ATP-binding protein</fullName>
    </submittedName>
</protein>
<dbReference type="Pfam" id="PF00005">
    <property type="entry name" value="ABC_tran"/>
    <property type="match status" value="1"/>
</dbReference>
<dbReference type="InterPro" id="IPR003439">
    <property type="entry name" value="ABC_transporter-like_ATP-bd"/>
</dbReference>
<dbReference type="SMART" id="SM00382">
    <property type="entry name" value="AAA"/>
    <property type="match status" value="1"/>
</dbReference>
<gene>
    <name evidence="5" type="ORF">PSDVSF_01060</name>
</gene>
<dbReference type="EMBL" id="AP024485">
    <property type="protein sequence ID" value="BCS86864.1"/>
    <property type="molecule type" value="Genomic_DNA"/>
</dbReference>
<dbReference type="SUPFAM" id="SSF52540">
    <property type="entry name" value="P-loop containing nucleoside triphosphate hydrolases"/>
    <property type="match status" value="1"/>
</dbReference>